<evidence type="ECO:0000256" key="7">
    <source>
        <dbReference type="ARBA" id="ARBA00023125"/>
    </source>
</evidence>
<comment type="cofactor">
    <cofactor evidence="2">
        <name>Mg(2+)</name>
        <dbReference type="ChEBI" id="CHEBI:18420"/>
    </cofactor>
</comment>
<organism evidence="11 12">
    <name type="scientific">Vitis vinifera</name>
    <name type="common">Grape</name>
    <dbReference type="NCBI Taxonomy" id="29760"/>
    <lineage>
        <taxon>Eukaryota</taxon>
        <taxon>Viridiplantae</taxon>
        <taxon>Streptophyta</taxon>
        <taxon>Embryophyta</taxon>
        <taxon>Tracheophyta</taxon>
        <taxon>Spermatophyta</taxon>
        <taxon>Magnoliopsida</taxon>
        <taxon>eudicotyledons</taxon>
        <taxon>Gunneridae</taxon>
        <taxon>Pentapetalae</taxon>
        <taxon>rosids</taxon>
        <taxon>Vitales</taxon>
        <taxon>Vitaceae</taxon>
        <taxon>Viteae</taxon>
        <taxon>Vitis</taxon>
    </lineage>
</organism>
<reference evidence="11 12" key="1">
    <citation type="journal article" date="2018" name="PLoS Genet.">
        <title>Population sequencing reveals clonal diversity and ancestral inbreeding in the grapevine cultivar Chardonnay.</title>
        <authorList>
            <person name="Roach M.J."/>
            <person name="Johnson D.L."/>
            <person name="Bohlmann J."/>
            <person name="van Vuuren H.J."/>
            <person name="Jones S.J."/>
            <person name="Pretorius I.S."/>
            <person name="Schmidt S.A."/>
            <person name="Borneman A.R."/>
        </authorList>
    </citation>
    <scope>NUCLEOTIDE SEQUENCE [LARGE SCALE GENOMIC DNA]</scope>
    <source>
        <strain evidence="12">cv. Chardonnay</strain>
        <tissue evidence="11">Leaf</tissue>
    </source>
</reference>
<evidence type="ECO:0000313" key="12">
    <source>
        <dbReference type="Proteomes" id="UP000288805"/>
    </source>
</evidence>
<feature type="coiled-coil region" evidence="9">
    <location>
        <begin position="79"/>
        <end position="136"/>
    </location>
</feature>
<dbReference type="PANTHER" id="PTHR10169:SF38">
    <property type="entry name" value="DNA TOPOISOMERASE 2"/>
    <property type="match status" value="1"/>
</dbReference>
<dbReference type="GO" id="GO:0003677">
    <property type="term" value="F:DNA binding"/>
    <property type="evidence" value="ECO:0007669"/>
    <property type="project" value="UniProtKB-KW"/>
</dbReference>
<feature type="region of interest" description="Disordered" evidence="10">
    <location>
        <begin position="208"/>
        <end position="234"/>
    </location>
</feature>
<evidence type="ECO:0000256" key="10">
    <source>
        <dbReference type="SAM" id="MobiDB-lite"/>
    </source>
</evidence>
<dbReference type="EC" id="5.6.2.2" evidence="3"/>
<dbReference type="EMBL" id="QGNW01002597">
    <property type="protein sequence ID" value="RVW15721.1"/>
    <property type="molecule type" value="Genomic_DNA"/>
</dbReference>
<dbReference type="GO" id="GO:0003918">
    <property type="term" value="F:DNA topoisomerase type II (double strand cut, ATP-hydrolyzing) activity"/>
    <property type="evidence" value="ECO:0007669"/>
    <property type="project" value="UniProtKB-EC"/>
</dbReference>
<name>A0A438BXH9_VITVI</name>
<dbReference type="SUPFAM" id="SSF52058">
    <property type="entry name" value="L domain-like"/>
    <property type="match status" value="1"/>
</dbReference>
<evidence type="ECO:0000256" key="3">
    <source>
        <dbReference type="ARBA" id="ARBA00012895"/>
    </source>
</evidence>
<feature type="region of interest" description="Disordered" evidence="10">
    <location>
        <begin position="146"/>
        <end position="167"/>
    </location>
</feature>
<dbReference type="GO" id="GO:0005524">
    <property type="term" value="F:ATP binding"/>
    <property type="evidence" value="ECO:0007669"/>
    <property type="project" value="UniProtKB-KW"/>
</dbReference>
<comment type="catalytic activity">
    <reaction evidence="1">
        <text>ATP-dependent breakage, passage and rejoining of double-stranded DNA.</text>
        <dbReference type="EC" id="5.6.2.2"/>
    </reaction>
</comment>
<dbReference type="AlphaFoldDB" id="A0A438BXH9"/>
<evidence type="ECO:0000256" key="8">
    <source>
        <dbReference type="ARBA" id="ARBA00023235"/>
    </source>
</evidence>
<keyword evidence="5" id="KW-0067">ATP-binding</keyword>
<evidence type="ECO:0000313" key="11">
    <source>
        <dbReference type="EMBL" id="RVW15721.1"/>
    </source>
</evidence>
<keyword evidence="4" id="KW-0547">Nucleotide-binding</keyword>
<evidence type="ECO:0000256" key="4">
    <source>
        <dbReference type="ARBA" id="ARBA00022741"/>
    </source>
</evidence>
<dbReference type="InterPro" id="IPR050634">
    <property type="entry name" value="DNA_Topoisomerase_II"/>
</dbReference>
<dbReference type="PANTHER" id="PTHR10169">
    <property type="entry name" value="DNA TOPOISOMERASE/GYRASE"/>
    <property type="match status" value="1"/>
</dbReference>
<dbReference type="Gene3D" id="3.30.1360.40">
    <property type="match status" value="1"/>
</dbReference>
<dbReference type="Gene3D" id="3.80.10.10">
    <property type="entry name" value="Ribonuclease Inhibitor"/>
    <property type="match status" value="1"/>
</dbReference>
<dbReference type="InterPro" id="IPR032675">
    <property type="entry name" value="LRR_dom_sf"/>
</dbReference>
<keyword evidence="6" id="KW-0799">Topoisomerase</keyword>
<evidence type="ECO:0000256" key="1">
    <source>
        <dbReference type="ARBA" id="ARBA00000185"/>
    </source>
</evidence>
<dbReference type="InterPro" id="IPR013760">
    <property type="entry name" value="Topo_IIA-like_dom_sf"/>
</dbReference>
<gene>
    <name evidence="11" type="primary">TOP2_5</name>
    <name evidence="11" type="ORF">CK203_075332</name>
</gene>
<keyword evidence="8 11" id="KW-0413">Isomerase</keyword>
<keyword evidence="7" id="KW-0238">DNA-binding</keyword>
<keyword evidence="9" id="KW-0175">Coiled coil</keyword>
<dbReference type="Proteomes" id="UP000288805">
    <property type="component" value="Unassembled WGS sequence"/>
</dbReference>
<protein>
    <recommendedName>
        <fullName evidence="3">DNA topoisomerase (ATP-hydrolyzing)</fullName>
        <ecNumber evidence="3">5.6.2.2</ecNumber>
    </recommendedName>
</protein>
<evidence type="ECO:0000256" key="9">
    <source>
        <dbReference type="SAM" id="Coils"/>
    </source>
</evidence>
<evidence type="ECO:0000256" key="2">
    <source>
        <dbReference type="ARBA" id="ARBA00001946"/>
    </source>
</evidence>
<comment type="caution">
    <text evidence="11">The sequence shown here is derived from an EMBL/GenBank/DDBJ whole genome shotgun (WGS) entry which is preliminary data.</text>
</comment>
<evidence type="ECO:0000256" key="5">
    <source>
        <dbReference type="ARBA" id="ARBA00022840"/>
    </source>
</evidence>
<dbReference type="SUPFAM" id="SSF56719">
    <property type="entry name" value="Type II DNA topoisomerase"/>
    <property type="match status" value="1"/>
</dbReference>
<proteinExistence type="predicted"/>
<sequence length="859" mass="98009">MEPMDPWYRGFRGTIGKTDPTKQEAVGYTVKGIIEEVKETTLRITELSIRKWTQDYKEFLESIMTGNEKSRILSPRITKSTMIAQQDKLNKEVDDLKKATPKALWMTDLDALERELDEQDKNDARAEEARMELKSRVMGEAGIKVTRQAEEPRKNNKKANNAAPTAETMNVSASSAMEMESVPEEQLAAYNLESFPDGSAAMETEVPQVPAAKKKEPSRRAATQKKPLASLTEISDDDEDDKYFEQRLSLCCCCKQRERSSQQAAASATGPDTANGNLQTVREFGNLSREEGEEDETRPQRVIRVRTWYVLSDSESDQPTDDSDFDGEDDKIYGRVVARQSKKSHEGWILDVLVINQKLREAVYRKKEIDVSELSPRISLLLDHSIHDIEAYVRPDIIEEMQRETKWGRTPTTKGPPHIKMKNLQQEKGMFDLVIHVKASSCKSARDIEDVIARELGLSTSSRQEVDGLLKSKSFLILLDDVDLASSTNLNDVGPIGGTRRSFKRWFVQLALWEGELITQKLISRLGIQRLAIRMVKECKGDLLVIVLMARALRDFNEVHTWECASLALTLQPTQVSKNCLKCLVETGCWGELKEAELIGRWITDGLIRKVDEGKEMVWHLVDAFLFKRSRNGDSSFVKMHSKIPEMPILQFLDLSNTTIRSLPPSLFELVELRNFLLRGCQLLMELPPEVDDERWDVTMKDIVKEVRSFKHLETLKLYLPEVILVNEFMGSGTSSRNLSLMNFRFIIGSHRKRFVSRLPQEIVVKFEQQERCLKYVNGEGVPMEIKKILQHAYRSAFGTPLTLTKLSEFGIENIMKLEFCVLGECSKIQTLVDGAEIIDKKMMMEMFIKKSYLDHSDT</sequence>
<accession>A0A438BXH9</accession>
<evidence type="ECO:0000256" key="6">
    <source>
        <dbReference type="ARBA" id="ARBA00023029"/>
    </source>
</evidence>